<dbReference type="OrthoDB" id="3357408at2759"/>
<dbReference type="Proteomes" id="UP000076842">
    <property type="component" value="Unassembled WGS sequence"/>
</dbReference>
<dbReference type="InParanoid" id="A0A165ICQ3"/>
<feature type="transmembrane region" description="Helical" evidence="1">
    <location>
        <begin position="216"/>
        <end position="242"/>
    </location>
</feature>
<keyword evidence="1" id="KW-1133">Transmembrane helix</keyword>
<feature type="transmembrane region" description="Helical" evidence="1">
    <location>
        <begin position="254"/>
        <end position="275"/>
    </location>
</feature>
<feature type="transmembrane region" description="Helical" evidence="1">
    <location>
        <begin position="176"/>
        <end position="196"/>
    </location>
</feature>
<gene>
    <name evidence="2" type="ORF">CALCODRAFT_515386</name>
</gene>
<protein>
    <recommendedName>
        <fullName evidence="4">Fungal pheromone STE3G-protein-coupled receptor</fullName>
    </recommendedName>
</protein>
<feature type="transmembrane region" description="Helical" evidence="1">
    <location>
        <begin position="12"/>
        <end position="40"/>
    </location>
</feature>
<name>A0A165ICQ3_9BASI</name>
<dbReference type="EMBL" id="KV423931">
    <property type="protein sequence ID" value="KZT60398.1"/>
    <property type="molecule type" value="Genomic_DNA"/>
</dbReference>
<reference evidence="2 3" key="1">
    <citation type="journal article" date="2016" name="Mol. Biol. Evol.">
        <title>Comparative Genomics of Early-Diverging Mushroom-Forming Fungi Provides Insights into the Origins of Lignocellulose Decay Capabilities.</title>
        <authorList>
            <person name="Nagy L.G."/>
            <person name="Riley R."/>
            <person name="Tritt A."/>
            <person name="Adam C."/>
            <person name="Daum C."/>
            <person name="Floudas D."/>
            <person name="Sun H."/>
            <person name="Yadav J.S."/>
            <person name="Pangilinan J."/>
            <person name="Larsson K.H."/>
            <person name="Matsuura K."/>
            <person name="Barry K."/>
            <person name="Labutti K."/>
            <person name="Kuo R."/>
            <person name="Ohm R.A."/>
            <person name="Bhattacharya S.S."/>
            <person name="Shirouzu T."/>
            <person name="Yoshinaga Y."/>
            <person name="Martin F.M."/>
            <person name="Grigoriev I.V."/>
            <person name="Hibbett D.S."/>
        </authorList>
    </citation>
    <scope>NUCLEOTIDE SEQUENCE [LARGE SCALE GENOMIC DNA]</scope>
    <source>
        <strain evidence="2 3">HHB12733</strain>
    </source>
</reference>
<keyword evidence="1" id="KW-0812">Transmembrane</keyword>
<keyword evidence="3" id="KW-1185">Reference proteome</keyword>
<feature type="transmembrane region" description="Helical" evidence="1">
    <location>
        <begin position="52"/>
        <end position="77"/>
    </location>
</feature>
<organism evidence="2 3">
    <name type="scientific">Calocera cornea HHB12733</name>
    <dbReference type="NCBI Taxonomy" id="1353952"/>
    <lineage>
        <taxon>Eukaryota</taxon>
        <taxon>Fungi</taxon>
        <taxon>Dikarya</taxon>
        <taxon>Basidiomycota</taxon>
        <taxon>Agaricomycotina</taxon>
        <taxon>Dacrymycetes</taxon>
        <taxon>Dacrymycetales</taxon>
        <taxon>Dacrymycetaceae</taxon>
        <taxon>Calocera</taxon>
    </lineage>
</organism>
<accession>A0A165ICQ3</accession>
<sequence length="276" mass="30576">MSMPLPVFSVNPIAALIGGIFAQAFLQGISVVLVLAALYVLLKLTKAKERNWILVTVACANLVLSTIDISISFYYVLHIFIDENSTPESFILYYLTFQTWPNVTRVGLALTQALLGDFVLLYRTWVVWGKQRRGLLAIIVPGIFWIVCVSMCIVLVHKLAVDDYESVFAGDPMRWILSVLATTLTQNFICVSLILYKLWSVTTSAGGMQSQTSRSLWSVGSMILESGLLYCLTILPFMIIYSTDQSAFLIFEDMVSPMISITFSFLLAAGPGVAIL</sequence>
<evidence type="ECO:0000313" key="2">
    <source>
        <dbReference type="EMBL" id="KZT60398.1"/>
    </source>
</evidence>
<evidence type="ECO:0000313" key="3">
    <source>
        <dbReference type="Proteomes" id="UP000076842"/>
    </source>
</evidence>
<feature type="transmembrane region" description="Helical" evidence="1">
    <location>
        <begin position="103"/>
        <end position="122"/>
    </location>
</feature>
<evidence type="ECO:0008006" key="4">
    <source>
        <dbReference type="Google" id="ProtNLM"/>
    </source>
</evidence>
<keyword evidence="1" id="KW-0472">Membrane</keyword>
<evidence type="ECO:0000256" key="1">
    <source>
        <dbReference type="SAM" id="Phobius"/>
    </source>
</evidence>
<feature type="transmembrane region" description="Helical" evidence="1">
    <location>
        <begin position="134"/>
        <end position="156"/>
    </location>
</feature>
<dbReference type="AlphaFoldDB" id="A0A165ICQ3"/>
<dbReference type="STRING" id="1353952.A0A165ICQ3"/>
<proteinExistence type="predicted"/>